<dbReference type="InterPro" id="IPR003593">
    <property type="entry name" value="AAA+_ATPase"/>
</dbReference>
<accession>A0A485MDH9</accession>
<dbReference type="Gene3D" id="3.40.50.300">
    <property type="entry name" value="P-loop containing nucleotide triphosphate hydrolases"/>
    <property type="match status" value="1"/>
</dbReference>
<evidence type="ECO:0000313" key="2">
    <source>
        <dbReference type="EMBL" id="VFU19317.1"/>
    </source>
</evidence>
<evidence type="ECO:0000259" key="1">
    <source>
        <dbReference type="SMART" id="SM00382"/>
    </source>
</evidence>
<dbReference type="AlphaFoldDB" id="A0A485MDH9"/>
<dbReference type="PANTHER" id="PTHR30050:SF4">
    <property type="entry name" value="ATP-BINDING PROTEIN RV3427C IN INSERTION SEQUENCE-RELATED"/>
    <property type="match status" value="1"/>
</dbReference>
<proteinExistence type="predicted"/>
<dbReference type="Pfam" id="PF01695">
    <property type="entry name" value="IstB_IS21"/>
    <property type="match status" value="1"/>
</dbReference>
<sequence length="247" mass="27902">MNCRFCGDRGFILKGEGAVSCKCVKEKARAKLIKDSRMPLSFLKCNLDNFSFKYYSKNCIDLETGISYYDIARLAFQAAGGFVSSFVKDPHTDGLLFTGQVGSGKTYLACCIANALLKKGKGVLFAVVPDLLDEIRSTYDPGRSSGELTEFDHVERARQAPLLVLDDLGAHNYTDWTRNKIYSIINYRLNHRLPVVATTNISPENLEGYLGERTTSRLLEMCRPYRLLVDLDIRAVQRKEKDSRMMR</sequence>
<dbReference type="PANTHER" id="PTHR30050">
    <property type="entry name" value="CHROMOSOMAL REPLICATION INITIATOR PROTEIN DNAA"/>
    <property type="match status" value="1"/>
</dbReference>
<dbReference type="SUPFAM" id="SSF52540">
    <property type="entry name" value="P-loop containing nucleoside triphosphate hydrolases"/>
    <property type="match status" value="1"/>
</dbReference>
<dbReference type="GO" id="GO:0006260">
    <property type="term" value="P:DNA replication"/>
    <property type="evidence" value="ECO:0007669"/>
    <property type="project" value="TreeGrafter"/>
</dbReference>
<dbReference type="GO" id="GO:0005524">
    <property type="term" value="F:ATP binding"/>
    <property type="evidence" value="ECO:0007669"/>
    <property type="project" value="InterPro"/>
</dbReference>
<dbReference type="SMART" id="SM00382">
    <property type="entry name" value="AAA"/>
    <property type="match status" value="1"/>
</dbReference>
<name>A0A485MDH9_9ZZZZ</name>
<reference evidence="2" key="1">
    <citation type="submission" date="2019-03" db="EMBL/GenBank/DDBJ databases">
        <authorList>
            <person name="Hao L."/>
        </authorList>
    </citation>
    <scope>NUCLEOTIDE SEQUENCE</scope>
</reference>
<dbReference type="CDD" id="cd00009">
    <property type="entry name" value="AAA"/>
    <property type="match status" value="1"/>
</dbReference>
<dbReference type="InterPro" id="IPR002611">
    <property type="entry name" value="IstB_ATP-bd"/>
</dbReference>
<gene>
    <name evidence="2" type="primary">dnaC</name>
    <name evidence="2" type="ORF">SCFA_730004</name>
</gene>
<protein>
    <submittedName>
        <fullName evidence="2">DNA replication protein DnaC</fullName>
    </submittedName>
</protein>
<dbReference type="InterPro" id="IPR027417">
    <property type="entry name" value="P-loop_NTPase"/>
</dbReference>
<organism evidence="2">
    <name type="scientific">anaerobic digester metagenome</name>
    <dbReference type="NCBI Taxonomy" id="1263854"/>
    <lineage>
        <taxon>unclassified sequences</taxon>
        <taxon>metagenomes</taxon>
        <taxon>ecological metagenomes</taxon>
    </lineage>
</organism>
<feature type="domain" description="AAA+ ATPase" evidence="1">
    <location>
        <begin position="91"/>
        <end position="234"/>
    </location>
</feature>
<dbReference type="EMBL" id="CAADRN010000376">
    <property type="protein sequence ID" value="VFU19317.1"/>
    <property type="molecule type" value="Genomic_DNA"/>
</dbReference>